<organism evidence="5">
    <name type="scientific">Thelazia callipaeda</name>
    <name type="common">Oriental eyeworm</name>
    <name type="synonym">Parasitic nematode</name>
    <dbReference type="NCBI Taxonomy" id="103827"/>
    <lineage>
        <taxon>Eukaryota</taxon>
        <taxon>Metazoa</taxon>
        <taxon>Ecdysozoa</taxon>
        <taxon>Nematoda</taxon>
        <taxon>Chromadorea</taxon>
        <taxon>Rhabditida</taxon>
        <taxon>Spirurina</taxon>
        <taxon>Spiruromorpha</taxon>
        <taxon>Thelazioidea</taxon>
        <taxon>Thelaziidae</taxon>
        <taxon>Thelazia</taxon>
    </lineage>
</organism>
<evidence type="ECO:0000313" key="3">
    <source>
        <dbReference type="EMBL" id="VDM95003.1"/>
    </source>
</evidence>
<reference evidence="3 4" key="2">
    <citation type="submission" date="2018-11" db="EMBL/GenBank/DDBJ databases">
        <authorList>
            <consortium name="Pathogen Informatics"/>
        </authorList>
    </citation>
    <scope>NUCLEOTIDE SEQUENCE [LARGE SCALE GENOMIC DNA]</scope>
</reference>
<keyword evidence="1" id="KW-0472">Membrane</keyword>
<proteinExistence type="predicted"/>
<evidence type="ECO:0000313" key="4">
    <source>
        <dbReference type="Proteomes" id="UP000276776"/>
    </source>
</evidence>
<sequence length="343" mass="39269">MLIVQCALIVAIWGPFGGFGIQPWDRHFGTEINLLETSKHPVYDRKTRRLVNAVKQKLDSNERLIVLSCVKQCYHAQTQIPQWIREFSEQNNETTYGRSLSYQFYGSWRNNGIFNDYSAQNASKPHLVYVVSGRLFRYDSNLANKSEFFSFLKSHELGGAKTVQTWEQLESIINLAELCHGEKQVLLVADNDRCPVRHYELIVRAFDGIVNYSFYEIETPLLTDMYIELYTRLPELPFVCQLILLMQNSGYVWISADADVHELIIAVESLQNLKCDRGSSSDWYPIREQLTALERDYLRENEQASTLVSKPNYILVGATGGIAVVALAISIFWGLNGSTFARQ</sequence>
<evidence type="ECO:0000313" key="5">
    <source>
        <dbReference type="WBParaSite" id="TCLT_0000014901-mRNA-1"/>
    </source>
</evidence>
<dbReference type="EMBL" id="UYYF01000009">
    <property type="protein sequence ID" value="VDM95003.1"/>
    <property type="molecule type" value="Genomic_DNA"/>
</dbReference>
<dbReference type="OrthoDB" id="5818751at2759"/>
<dbReference type="OMA" id="ETITYYY"/>
<feature type="signal peptide" evidence="2">
    <location>
        <begin position="1"/>
        <end position="18"/>
    </location>
</feature>
<keyword evidence="1" id="KW-0812">Transmembrane</keyword>
<dbReference type="WBParaSite" id="TCLT_0000014901-mRNA-1">
    <property type="protein sequence ID" value="TCLT_0000014901-mRNA-1"/>
    <property type="gene ID" value="TCLT_0000014901"/>
</dbReference>
<evidence type="ECO:0000256" key="1">
    <source>
        <dbReference type="SAM" id="Phobius"/>
    </source>
</evidence>
<dbReference type="STRING" id="103827.A0A158RAM2"/>
<keyword evidence="4" id="KW-1185">Reference proteome</keyword>
<feature type="transmembrane region" description="Helical" evidence="1">
    <location>
        <begin position="313"/>
        <end position="335"/>
    </location>
</feature>
<gene>
    <name evidence="3" type="ORF">TCLT_LOCUS150</name>
</gene>
<dbReference type="Proteomes" id="UP000276776">
    <property type="component" value="Unassembled WGS sequence"/>
</dbReference>
<keyword evidence="2" id="KW-0732">Signal</keyword>
<dbReference type="AlphaFoldDB" id="A0A158RAM2"/>
<feature type="chain" id="PRO_5043135925" evidence="2">
    <location>
        <begin position="19"/>
        <end position="343"/>
    </location>
</feature>
<evidence type="ECO:0000256" key="2">
    <source>
        <dbReference type="SAM" id="SignalP"/>
    </source>
</evidence>
<reference evidence="5" key="1">
    <citation type="submission" date="2016-04" db="UniProtKB">
        <authorList>
            <consortium name="WormBaseParasite"/>
        </authorList>
    </citation>
    <scope>IDENTIFICATION</scope>
</reference>
<accession>A0A158RAM2</accession>
<name>A0A158RAM2_THECL</name>
<protein>
    <submittedName>
        <fullName evidence="5">Peptidase_MA_2 domain-containing protein</fullName>
    </submittedName>
</protein>
<keyword evidence="1" id="KW-1133">Transmembrane helix</keyword>